<keyword evidence="2" id="KW-1185">Reference proteome</keyword>
<dbReference type="AlphaFoldDB" id="A0A2N3LD22"/>
<dbReference type="RefSeq" id="WP_101356764.1">
    <property type="nucleotide sequence ID" value="NZ_PIQO01000043.1"/>
</dbReference>
<dbReference type="OrthoDB" id="9938512at2"/>
<dbReference type="Proteomes" id="UP000233440">
    <property type="component" value="Unassembled WGS sequence"/>
</dbReference>
<comment type="caution">
    <text evidence="1">The sequence shown here is derived from an EMBL/GenBank/DDBJ whole genome shotgun (WGS) entry which is preliminary data.</text>
</comment>
<dbReference type="EMBL" id="PIQO01000043">
    <property type="protein sequence ID" value="PKR82463.1"/>
    <property type="molecule type" value="Genomic_DNA"/>
</dbReference>
<name>A0A2N3LD22_9BACI</name>
<sequence>MLKLKAAMQGEELYTEDGFEKHIICEGAREHVLSFSTNGIKCSEKNCVVNRDRRMPRHDEEINLNKLNYKQKRLFIHEIL</sequence>
<accession>A0A2N3LD22</accession>
<evidence type="ECO:0000313" key="2">
    <source>
        <dbReference type="Proteomes" id="UP000233440"/>
    </source>
</evidence>
<evidence type="ECO:0000313" key="1">
    <source>
        <dbReference type="EMBL" id="PKR82463.1"/>
    </source>
</evidence>
<organism evidence="1 2">
    <name type="scientific">Heyndrickxia camelliae</name>
    <dbReference type="NCBI Taxonomy" id="1707093"/>
    <lineage>
        <taxon>Bacteria</taxon>
        <taxon>Bacillati</taxon>
        <taxon>Bacillota</taxon>
        <taxon>Bacilli</taxon>
        <taxon>Bacillales</taxon>
        <taxon>Bacillaceae</taxon>
        <taxon>Heyndrickxia</taxon>
    </lineage>
</organism>
<gene>
    <name evidence="1" type="ORF">CWO92_24300</name>
</gene>
<reference evidence="1 2" key="1">
    <citation type="submission" date="2017-11" db="EMBL/GenBank/DDBJ databases">
        <title>Bacillus camelliae sp. nov., isolated from pu'er tea.</title>
        <authorList>
            <person name="Niu L."/>
        </authorList>
    </citation>
    <scope>NUCLEOTIDE SEQUENCE [LARGE SCALE GENOMIC DNA]</scope>
    <source>
        <strain evidence="1 2">7578-1</strain>
    </source>
</reference>
<proteinExistence type="predicted"/>
<protein>
    <submittedName>
        <fullName evidence="1">Uncharacterized protein</fullName>
    </submittedName>
</protein>